<feature type="domain" description="L-asparaginase N-terminal" evidence="10">
    <location>
        <begin position="253"/>
        <end position="328"/>
    </location>
</feature>
<comment type="subcellular location">
    <subcellularLocation>
        <location evidence="1">Target cell membrane</location>
    </subcellularLocation>
</comment>
<evidence type="ECO:0000256" key="2">
    <source>
        <dbReference type="ARBA" id="ARBA00012920"/>
    </source>
</evidence>
<evidence type="ECO:0000256" key="6">
    <source>
        <dbReference type="ARBA" id="ARBA00023298"/>
    </source>
</evidence>
<evidence type="ECO:0000256" key="7">
    <source>
        <dbReference type="PROSITE-ProRule" id="PRU00023"/>
    </source>
</evidence>
<keyword evidence="5" id="KW-0800">Toxin</keyword>
<dbReference type="PRINTS" id="PR00139">
    <property type="entry name" value="ASNGLNASE"/>
</dbReference>
<dbReference type="InterPro" id="IPR036770">
    <property type="entry name" value="Ankyrin_rpt-contain_sf"/>
</dbReference>
<dbReference type="InterPro" id="IPR027474">
    <property type="entry name" value="L-asparaginase_N"/>
</dbReference>
<keyword evidence="4" id="KW-1052">Target cell membrane</keyword>
<feature type="active site" evidence="8">
    <location>
        <position position="45"/>
    </location>
</feature>
<evidence type="ECO:0000259" key="10">
    <source>
        <dbReference type="Pfam" id="PF00710"/>
    </source>
</evidence>
<protein>
    <recommendedName>
        <fullName evidence="2">asparaginase</fullName>
        <ecNumber evidence="2">3.5.1.1</ecNumber>
    </recommendedName>
</protein>
<dbReference type="Pfam" id="PF00710">
    <property type="entry name" value="Asparaginase"/>
    <property type="match status" value="2"/>
</dbReference>
<evidence type="ECO:0000256" key="1">
    <source>
        <dbReference type="ARBA" id="ARBA00004175"/>
    </source>
</evidence>
<dbReference type="PANTHER" id="PTHR11707">
    <property type="entry name" value="L-ASPARAGINASE"/>
    <property type="match status" value="1"/>
</dbReference>
<dbReference type="PIRSF" id="PIRSF001220">
    <property type="entry name" value="L-ASNase_gatD"/>
    <property type="match status" value="1"/>
</dbReference>
<dbReference type="InterPro" id="IPR027473">
    <property type="entry name" value="L-asparaginase_C"/>
</dbReference>
<sequence>MTFINTNSLENLFADNFVQKQSQRRESNLINSDETKVLVIYTGGTIGMLKNQDGDTLYLCTLSQMDPDLLNVYYPGTVEPPCKGHLVTEPKYPIERPESSTSPIYPLNATTKSFTGEPQRVLYKIIEYFPLLDSSNMSIDHWILIAEDIKVGTPSFSQLTDPCSSCRGTMMTTMGLSSSMGLTPWPTLLQPSPSCLKTLGRPSLSLDLRKKCPMRESNPGRSGRKPNGLTSLPPTPIYYNVETQSLKPHGSLQIPLFELRSDGRQNLLGSLIVAGTYVIPEVLIQFNNNLYRGNRTSKVKADALDAFTTPNFPAIANFGIQIQIDWKNVFPSQTLEKFRVHPTLSKNVGLLRLFPSLTVEVMRIFLSPPLEGIVLQTYGAGNGPTDRKDLLEELKKASDRGVIIVNCTQCIYGPVQSSTYATGSALLEAGVVPGSDMTPEAALTKLSYVLSKSEWSLATKKKTAVSLSDVSFLLNSNVCVAQGGHLSVRDYDMRTPLHIACAMSNAETTRYLLHHGASVHIRDREQRTPLMVAVECDQHDNIRLLVRTGASLNVPKVTVGNMLCQAARNGNILRLESLALAGANPNEMDVTRRTALHA</sequence>
<feature type="repeat" description="ANK" evidence="7">
    <location>
        <begin position="492"/>
        <end position="524"/>
    </location>
</feature>
<dbReference type="EC" id="3.5.1.1" evidence="2"/>
<keyword evidence="5" id="KW-0528">Neurotoxin</keyword>
<keyword evidence="6" id="KW-1053">Target membrane</keyword>
<feature type="non-terminal residue" evidence="12">
    <location>
        <position position="598"/>
    </location>
</feature>
<evidence type="ECO:0000256" key="5">
    <source>
        <dbReference type="ARBA" id="ARBA00023028"/>
    </source>
</evidence>
<evidence type="ECO:0000256" key="8">
    <source>
        <dbReference type="PROSITE-ProRule" id="PRU10099"/>
    </source>
</evidence>
<accession>A0ABY6LFL4</accession>
<dbReference type="InterPro" id="IPR002110">
    <property type="entry name" value="Ankyrin_rpt"/>
</dbReference>
<reference evidence="12 13" key="1">
    <citation type="submission" date="2022-01" db="EMBL/GenBank/DDBJ databases">
        <title>A chromosomal length assembly of Cordylochernes scorpioides.</title>
        <authorList>
            <person name="Zeh D."/>
            <person name="Zeh J."/>
        </authorList>
    </citation>
    <scope>NUCLEOTIDE SEQUENCE [LARGE SCALE GENOMIC DNA]</scope>
    <source>
        <strain evidence="12">IN4F17</strain>
        <tissue evidence="12">Whole Body</tissue>
    </source>
</reference>
<gene>
    <name evidence="12" type="ORF">LAZ67_16000739</name>
</gene>
<dbReference type="PROSITE" id="PS51732">
    <property type="entry name" value="ASN_GLN_ASE_3"/>
    <property type="match status" value="1"/>
</dbReference>
<keyword evidence="3" id="KW-0268">Exocytosis</keyword>
<evidence type="ECO:0000256" key="4">
    <source>
        <dbReference type="ARBA" id="ARBA00022537"/>
    </source>
</evidence>
<evidence type="ECO:0000259" key="11">
    <source>
        <dbReference type="Pfam" id="PF17763"/>
    </source>
</evidence>
<dbReference type="Gene3D" id="3.40.50.40">
    <property type="match status" value="1"/>
</dbReference>
<keyword evidence="6" id="KW-0472">Membrane</keyword>
<evidence type="ECO:0000313" key="13">
    <source>
        <dbReference type="Proteomes" id="UP001235939"/>
    </source>
</evidence>
<evidence type="ECO:0000256" key="9">
    <source>
        <dbReference type="SAM" id="MobiDB-lite"/>
    </source>
</evidence>
<keyword evidence="13" id="KW-1185">Reference proteome</keyword>
<feature type="domain" description="Asparaginase/glutaminase C-terminal" evidence="11">
    <location>
        <begin position="347"/>
        <end position="454"/>
    </location>
</feature>
<dbReference type="PROSITE" id="PS50088">
    <property type="entry name" value="ANK_REPEAT"/>
    <property type="match status" value="2"/>
</dbReference>
<keyword evidence="5" id="KW-0638">Presynaptic neurotoxin</keyword>
<evidence type="ECO:0000313" key="12">
    <source>
        <dbReference type="EMBL" id="UYV78270.1"/>
    </source>
</evidence>
<name>A0ABY6LFL4_9ARAC</name>
<dbReference type="Gene3D" id="3.40.50.1170">
    <property type="entry name" value="L-asparaginase, N-terminal domain"/>
    <property type="match status" value="2"/>
</dbReference>
<dbReference type="InterPro" id="IPR040919">
    <property type="entry name" value="Asparaginase_C"/>
</dbReference>
<dbReference type="EMBL" id="CP092878">
    <property type="protein sequence ID" value="UYV78270.1"/>
    <property type="molecule type" value="Genomic_DNA"/>
</dbReference>
<dbReference type="Proteomes" id="UP001235939">
    <property type="component" value="Chromosome 16"/>
</dbReference>
<feature type="repeat" description="ANK" evidence="7">
    <location>
        <begin position="525"/>
        <end position="557"/>
    </location>
</feature>
<evidence type="ECO:0000256" key="3">
    <source>
        <dbReference type="ARBA" id="ARBA00022483"/>
    </source>
</evidence>
<dbReference type="SMART" id="SM00248">
    <property type="entry name" value="ANK"/>
    <property type="match status" value="2"/>
</dbReference>
<organism evidence="12 13">
    <name type="scientific">Cordylochernes scorpioides</name>
    <dbReference type="NCBI Taxonomy" id="51811"/>
    <lineage>
        <taxon>Eukaryota</taxon>
        <taxon>Metazoa</taxon>
        <taxon>Ecdysozoa</taxon>
        <taxon>Arthropoda</taxon>
        <taxon>Chelicerata</taxon>
        <taxon>Arachnida</taxon>
        <taxon>Pseudoscorpiones</taxon>
        <taxon>Cheliferoidea</taxon>
        <taxon>Chernetidae</taxon>
        <taxon>Cordylochernes</taxon>
    </lineage>
</organism>
<dbReference type="PROSITE" id="PS50297">
    <property type="entry name" value="ANK_REP_REGION"/>
    <property type="match status" value="2"/>
</dbReference>
<dbReference type="Pfam" id="PF17763">
    <property type="entry name" value="Asparaginase_C"/>
    <property type="match status" value="1"/>
</dbReference>
<proteinExistence type="predicted"/>
<dbReference type="SUPFAM" id="SSF48403">
    <property type="entry name" value="Ankyrin repeat"/>
    <property type="match status" value="1"/>
</dbReference>
<feature type="domain" description="L-asparaginase N-terminal" evidence="10">
    <location>
        <begin position="36"/>
        <end position="150"/>
    </location>
</feature>
<dbReference type="InterPro" id="IPR020827">
    <property type="entry name" value="Asparaginase/glutaminase_AS1"/>
</dbReference>
<dbReference type="InterPro" id="IPR036152">
    <property type="entry name" value="Asp/glu_Ase-like_sf"/>
</dbReference>
<dbReference type="InterPro" id="IPR037152">
    <property type="entry name" value="L-asparaginase_N_sf"/>
</dbReference>
<dbReference type="PROSITE" id="PS00144">
    <property type="entry name" value="ASN_GLN_ASE_1"/>
    <property type="match status" value="1"/>
</dbReference>
<dbReference type="Gene3D" id="1.25.40.20">
    <property type="entry name" value="Ankyrin repeat-containing domain"/>
    <property type="match status" value="1"/>
</dbReference>
<dbReference type="PIRSF" id="PIRSF500176">
    <property type="entry name" value="L_ASNase"/>
    <property type="match status" value="1"/>
</dbReference>
<dbReference type="InterPro" id="IPR006034">
    <property type="entry name" value="Asparaginase/glutaminase-like"/>
</dbReference>
<dbReference type="Pfam" id="PF12796">
    <property type="entry name" value="Ank_2"/>
    <property type="match status" value="1"/>
</dbReference>
<dbReference type="SMART" id="SM00870">
    <property type="entry name" value="Asparaginase"/>
    <property type="match status" value="1"/>
</dbReference>
<dbReference type="PANTHER" id="PTHR11707:SF28">
    <property type="entry name" value="60 KDA LYSOPHOSPHOLIPASE"/>
    <property type="match status" value="1"/>
</dbReference>
<dbReference type="SUPFAM" id="SSF53774">
    <property type="entry name" value="Glutaminase/Asparaginase"/>
    <property type="match status" value="2"/>
</dbReference>
<keyword evidence="7" id="KW-0040">ANK repeat</keyword>
<feature type="region of interest" description="Disordered" evidence="9">
    <location>
        <begin position="211"/>
        <end position="232"/>
    </location>
</feature>